<reference evidence="3" key="1">
    <citation type="submission" date="2024-04" db="EMBL/GenBank/DDBJ databases">
        <title>Salinicola lusitanus LLJ914,a marine bacterium isolated from the Okinawa Trough.</title>
        <authorList>
            <person name="Li J."/>
        </authorList>
    </citation>
    <scope>NUCLEOTIDE SEQUENCE [LARGE SCALE GENOMIC DNA]</scope>
</reference>
<organism evidence="2 3">
    <name type="scientific">Mugilogobius chulae</name>
    <name type="common">yellowstripe goby</name>
    <dbReference type="NCBI Taxonomy" id="88201"/>
    <lineage>
        <taxon>Eukaryota</taxon>
        <taxon>Metazoa</taxon>
        <taxon>Chordata</taxon>
        <taxon>Craniata</taxon>
        <taxon>Vertebrata</taxon>
        <taxon>Euteleostomi</taxon>
        <taxon>Actinopterygii</taxon>
        <taxon>Neopterygii</taxon>
        <taxon>Teleostei</taxon>
        <taxon>Neoteleostei</taxon>
        <taxon>Acanthomorphata</taxon>
        <taxon>Gobiaria</taxon>
        <taxon>Gobiiformes</taxon>
        <taxon>Gobioidei</taxon>
        <taxon>Gobiidae</taxon>
        <taxon>Gobionellinae</taxon>
        <taxon>Mugilogobius</taxon>
    </lineage>
</organism>
<feature type="compositionally biased region" description="Basic and acidic residues" evidence="1">
    <location>
        <begin position="767"/>
        <end position="782"/>
    </location>
</feature>
<comment type="caution">
    <text evidence="2">The sequence shown here is derived from an EMBL/GenBank/DDBJ whole genome shotgun (WGS) entry which is preliminary data.</text>
</comment>
<dbReference type="EMBL" id="JBBPFD010000007">
    <property type="protein sequence ID" value="KAK7919007.1"/>
    <property type="molecule type" value="Genomic_DNA"/>
</dbReference>
<feature type="region of interest" description="Disordered" evidence="1">
    <location>
        <begin position="297"/>
        <end position="336"/>
    </location>
</feature>
<evidence type="ECO:0000313" key="2">
    <source>
        <dbReference type="EMBL" id="KAK7919007.1"/>
    </source>
</evidence>
<feature type="compositionally biased region" description="Polar residues" evidence="1">
    <location>
        <begin position="476"/>
        <end position="489"/>
    </location>
</feature>
<evidence type="ECO:0000313" key="3">
    <source>
        <dbReference type="Proteomes" id="UP001460270"/>
    </source>
</evidence>
<gene>
    <name evidence="2" type="ORF">WMY93_010291</name>
</gene>
<feature type="region of interest" description="Disordered" evidence="1">
    <location>
        <begin position="548"/>
        <end position="660"/>
    </location>
</feature>
<feature type="region of interest" description="Disordered" evidence="1">
    <location>
        <begin position="476"/>
        <end position="520"/>
    </location>
</feature>
<dbReference type="Proteomes" id="UP001460270">
    <property type="component" value="Unassembled WGS sequence"/>
</dbReference>
<dbReference type="AlphaFoldDB" id="A0AAW0PFW5"/>
<feature type="compositionally biased region" description="Polar residues" evidence="1">
    <location>
        <begin position="754"/>
        <end position="763"/>
    </location>
</feature>
<proteinExistence type="predicted"/>
<accession>A0AAW0PFW5</accession>
<feature type="compositionally biased region" description="Basic and acidic residues" evidence="1">
    <location>
        <begin position="651"/>
        <end position="660"/>
    </location>
</feature>
<protein>
    <submittedName>
        <fullName evidence="2">Uncharacterized protein</fullName>
    </submittedName>
</protein>
<keyword evidence="3" id="KW-1185">Reference proteome</keyword>
<feature type="region of interest" description="Disordered" evidence="1">
    <location>
        <begin position="748"/>
        <end position="789"/>
    </location>
</feature>
<feature type="compositionally biased region" description="Polar residues" evidence="1">
    <location>
        <begin position="436"/>
        <end position="446"/>
    </location>
</feature>
<feature type="region of interest" description="Disordered" evidence="1">
    <location>
        <begin position="413"/>
        <end position="457"/>
    </location>
</feature>
<feature type="compositionally biased region" description="Polar residues" evidence="1">
    <location>
        <begin position="591"/>
        <end position="618"/>
    </location>
</feature>
<evidence type="ECO:0000256" key="1">
    <source>
        <dbReference type="SAM" id="MobiDB-lite"/>
    </source>
</evidence>
<sequence length="956" mass="105727">MWCYQKPGFEGLLLTELQKQQQSNLSVRACSQLCPLSYQPQFSTSLSPVPNQGQKRLLEFGSLGSSTLLHLVRLLYSGEMFGEGEREKQEAVSAAAKLGIHGLVEISHINGEHRKARDGCLYSDVGVQTDLQTFEESQVRLGGWRREVKDGATLLWRERLPTCGTEMATQTDVPHSSGPSSQPPVTYETIDLNTLQTLGETEPLHIPYVPMSVVYPTENDYSYGQSSVSTAIPSHAVQCSSVQNNAYSYPSQAMPCVEETPHWRQDVRAAEEEEWPEEGFEQFEGNIPGFINYFLNPEHKEGSNRTRSRRRQGAGVGGVRQRGARGQPRGRRGRGGLTETVAVQDVGVSKLSKMYLHRWGMYGKRTGQGGGAIGRKLYLKSRELVRSGKNTQGRKGRGTEWNLTQCMSILVKTEAGTKRPRGRSRKIVDAPPQVLVSPSSKTQRVTKQPPPRGADEQHEKIDQLLEEVMMGLDILPNNNRKSQANSATRHSGAPDAAKTQRKQSVPPAVASAGGEVPSSDVPVLQQQTNEGELTVILDQFLQSFEQIEPSATQSSSESSESHTNVNKYKKHHIQLSLHKPQGTARTPGRAGTSTQSETSGTDSPMRPSQKSANSQQGKSSRKSSPAVRRPARRKNDYLFSLEKPRTKKKNTARDALKKERVKQQVTKQLQQFPVVKLERRGALPENIKVQELSQSPGPKTKKSFSTTPLWSTKTYPIRSRFKEAQITDAIPFLEEPLSTCRSHATKHGLPFSFPQDTSLSTVEEQMESNHDESGSDTREPDGRRRKRALDSDVELSCTVEVKRNCLDSEKSPHQSTEVVDIIDVETVSLNSTSNTVFINSTEEEIDLITEECATEVERESNDIIDVDSLDGDFDETALKGDDLVHAEVICSLRADIATAGEPEDLDIDIDVIGGSSPAPDPVFISWTDSDETDNDTDVDAPDEQTVVLSKGQLVRC</sequence>
<name>A0AAW0PFW5_9GOBI</name>